<dbReference type="InterPro" id="IPR036815">
    <property type="entry name" value="14-3-3_dom_sf"/>
</dbReference>
<gene>
    <name evidence="18" type="ORF">SAY87_001653</name>
</gene>
<dbReference type="GO" id="GO:0005524">
    <property type="term" value="F:ATP binding"/>
    <property type="evidence" value="ECO:0007669"/>
    <property type="project" value="UniProtKB-KW"/>
</dbReference>
<keyword evidence="7" id="KW-0547">Nucleotide-binding</keyword>
<dbReference type="InterPro" id="IPR001107">
    <property type="entry name" value="Band_7"/>
</dbReference>
<comment type="similarity">
    <text evidence="2">Belongs to the 14-3-3 family.</text>
</comment>
<comment type="caution">
    <text evidence="18">The sequence shown here is derived from an EMBL/GenBank/DDBJ whole genome shotgun (WGS) entry which is preliminary data.</text>
</comment>
<evidence type="ECO:0000259" key="17">
    <source>
        <dbReference type="SMART" id="SM00244"/>
    </source>
</evidence>
<evidence type="ECO:0000256" key="1">
    <source>
        <dbReference type="ARBA" id="ARBA00004648"/>
    </source>
</evidence>
<evidence type="ECO:0000256" key="4">
    <source>
        <dbReference type="ARBA" id="ARBA00008164"/>
    </source>
</evidence>
<dbReference type="Gene3D" id="3.30.479.30">
    <property type="entry name" value="Band 7 domain"/>
    <property type="match status" value="1"/>
</dbReference>
<dbReference type="Gene3D" id="1.20.190.20">
    <property type="entry name" value="14-3-3 domain"/>
    <property type="match status" value="1"/>
</dbReference>
<dbReference type="Pfam" id="PF00005">
    <property type="entry name" value="ABC_tran"/>
    <property type="match status" value="1"/>
</dbReference>
<evidence type="ECO:0000256" key="3">
    <source>
        <dbReference type="ARBA" id="ARBA00007626"/>
    </source>
</evidence>
<reference evidence="18 19" key="1">
    <citation type="journal article" date="2023" name="Hortic Res">
        <title>Pangenome of water caltrop reveals structural variations and asymmetric subgenome divergence after allopolyploidization.</title>
        <authorList>
            <person name="Zhang X."/>
            <person name="Chen Y."/>
            <person name="Wang L."/>
            <person name="Yuan Y."/>
            <person name="Fang M."/>
            <person name="Shi L."/>
            <person name="Lu R."/>
            <person name="Comes H.P."/>
            <person name="Ma Y."/>
            <person name="Chen Y."/>
            <person name="Huang G."/>
            <person name="Zhou Y."/>
            <person name="Zheng Z."/>
            <person name="Qiu Y."/>
        </authorList>
    </citation>
    <scope>NUCLEOTIDE SEQUENCE [LARGE SCALE GENOMIC DNA]</scope>
    <source>
        <tissue evidence="18">Roots</tissue>
    </source>
</reference>
<dbReference type="PROSITE" id="PS00211">
    <property type="entry name" value="ABC_TRANSPORTER_1"/>
    <property type="match status" value="1"/>
</dbReference>
<dbReference type="EMBL" id="JAXIOK010000015">
    <property type="protein sequence ID" value="KAK4753549.1"/>
    <property type="molecule type" value="Genomic_DNA"/>
</dbReference>
<dbReference type="PANTHER" id="PTHR46598:SF2">
    <property type="entry name" value="OS01G0788900 PROTEIN"/>
    <property type="match status" value="1"/>
</dbReference>
<dbReference type="Pfam" id="PF00244">
    <property type="entry name" value="14-3-3"/>
    <property type="match status" value="1"/>
</dbReference>
<dbReference type="InterPro" id="IPR017871">
    <property type="entry name" value="ABC_transporter-like_CS"/>
</dbReference>
<dbReference type="Pfam" id="PF01535">
    <property type="entry name" value="PPR"/>
    <property type="match status" value="1"/>
</dbReference>
<comment type="similarity">
    <text evidence="4">Belongs to the band 7/mec-2 family.</text>
</comment>
<dbReference type="InterPro" id="IPR033294">
    <property type="entry name" value="Erlin1/2"/>
</dbReference>
<keyword evidence="8" id="KW-0256">Endoplasmic reticulum</keyword>
<comment type="subcellular location">
    <subcellularLocation>
        <location evidence="1">Endoplasmic reticulum membrane</location>
        <topology evidence="1">Single-pass type II membrane protein</topology>
    </subcellularLocation>
</comment>
<dbReference type="Pfam" id="PF01145">
    <property type="entry name" value="Band_7"/>
    <property type="match status" value="1"/>
</dbReference>
<dbReference type="GO" id="GO:0031625">
    <property type="term" value="F:ubiquitin protein ligase binding"/>
    <property type="evidence" value="ECO:0007669"/>
    <property type="project" value="InterPro"/>
</dbReference>
<sequence>MGKNGSGKSTFSKVLVGHPDYEVTGGSVVFKGENLLEMEPEERSLAGLFMSFQSPVEIPGVSNADFLNMAYNARRRKLNQPELGPIEFWAYVYPKLNDLKMREDFLNRNVNGGFSGGERKRNEILQLAVLGADLAILDEIDSGLDVDALQDVARAVNGLLTPKNSVLMITHYQRLLDFIKPTYIHVMENGKIVKTGGSSLHNVVYIAKLADEMVESMKKVAKLDLELTDEERNLLSIGYKNVIGARRASWRIMSSIEPKEESKGNDRNVKMIKGYRQKVEEELSLICNDILSIIDQHLIPSSSSGEATVFYYKMKGDYCRYLAEFKTDQDRKDAAERSLEGYEACEDGTKAEETEPAEPEVIISSMTDSLSTLHQVPEGHVGVYFKGGALLKTITDPGFHLKLPLITQYEPVQVTLQTDLVRDIPCGTKGGVMITFEKIEVVNRLRKDYVYDTLLNYGVNYDNTWIYDKIHHEINQFCSSHTLQQVYIDVFDQIDEKMKEALQVDCTRYAPGIEIINVRVTKPRIPESIRRNFEHMEEERTKVLIAMERQKVAEREAETMKKMAISEAEKNANVSKILMDQRLMEKDSSRKQQEIENRMYLDRQKSLADADFYRVMREAEANKLKLTPEFLELKFIEAIAGNTKIFFGNKVPNMIRDQRLLGSFLQNVSRVVSEVATGDGKSDATHVFVVHGVTRKTGTSDSALIDQRMRRGPLHLQPHRHWRAFSSSSSSPTETLPLYSFLQSSIFGHRKPQSDPTSGDLQSARQQRPKALSSELKSALETTLHKAILTSDTDAAWKSFKTLTSYSHFPSKSLANALITHLSSLRDTHNLKRAFASTVYLIEKHPELVDFGSLIALLSSMKFVDAPAPAFALIKSMFKNRFFVPYGLWGNLLVEISRKSGHFVSFLRVFEEVCRIALDEKLECMKPDLVACNAALEGCSRYLESVTDADKVVETMSLLGIRPDESSFGSLGYLYVLKGLEKKISDLENLMDEFGLTNKGVFYSNLISGYVKVGNLASVTETILLCLKKGNGVGVSFAQETYSEVVEGFLKNGSIKELASLIIESQKLETAATATDRSMGYGLINACVTLGQSDKAHSILDEMIILGGSAGLGVYMPILKAYGKERRTAEATQLVMDITNSGLHLDAGSYDILIEASMSCQDFQSAFTLFRNMRDARVQDLKGSYLTMMTGLMENQRPELMAAFLDEVVEDPRIEVGTHDWNSIIHAFCKAGRLEDSRRTFRRMVFLHFEPNGQTYLSLINGYVTAEKYFSVLMLWNEVKRKISAEVYTGLKFDHNLVDAFLYAMVKGGFFDAVMQVVEKAQEMKVFVDKWRYKQAFMETHKKLKVNKLRRRNVRKMEALIAFKNWVGLNT</sequence>
<evidence type="ECO:0000256" key="12">
    <source>
        <dbReference type="ARBA" id="ARBA00023136"/>
    </source>
</evidence>
<evidence type="ECO:0000256" key="9">
    <source>
        <dbReference type="ARBA" id="ARBA00022840"/>
    </source>
</evidence>
<dbReference type="SMART" id="SM00101">
    <property type="entry name" value="14_3_3"/>
    <property type="match status" value="1"/>
</dbReference>
<dbReference type="NCBIfam" id="TIGR00756">
    <property type="entry name" value="PPR"/>
    <property type="match status" value="1"/>
</dbReference>
<dbReference type="InterPro" id="IPR000308">
    <property type="entry name" value="14-3-3"/>
</dbReference>
<evidence type="ECO:0008006" key="20">
    <source>
        <dbReference type="Google" id="ProtNLM"/>
    </source>
</evidence>
<feature type="domain" description="14-3-3" evidence="16">
    <location>
        <begin position="201"/>
        <end position="430"/>
    </location>
</feature>
<name>A0AAN7JT10_9MYRT</name>
<evidence type="ECO:0000256" key="7">
    <source>
        <dbReference type="ARBA" id="ARBA00022741"/>
    </source>
</evidence>
<keyword evidence="12" id="KW-0472">Membrane</keyword>
<comment type="similarity">
    <text evidence="3">Belongs to the PPR family. P subfamily.</text>
</comment>
<protein>
    <recommendedName>
        <fullName evidence="20">Pentatricopeptide repeat-containing protein</fullName>
    </recommendedName>
</protein>
<evidence type="ECO:0000313" key="19">
    <source>
        <dbReference type="Proteomes" id="UP001345219"/>
    </source>
</evidence>
<evidence type="ECO:0000256" key="14">
    <source>
        <dbReference type="PROSITE-ProRule" id="PRU00708"/>
    </source>
</evidence>
<accession>A0AAN7JT10</accession>
<dbReference type="Gene3D" id="1.25.40.10">
    <property type="entry name" value="Tetratricopeptide repeat domain"/>
    <property type="match status" value="3"/>
</dbReference>
<dbReference type="SUPFAM" id="SSF48445">
    <property type="entry name" value="14-3-3 protein"/>
    <property type="match status" value="1"/>
</dbReference>
<organism evidence="18 19">
    <name type="scientific">Trapa incisa</name>
    <dbReference type="NCBI Taxonomy" id="236973"/>
    <lineage>
        <taxon>Eukaryota</taxon>
        <taxon>Viridiplantae</taxon>
        <taxon>Streptophyta</taxon>
        <taxon>Embryophyta</taxon>
        <taxon>Tracheophyta</taxon>
        <taxon>Spermatophyta</taxon>
        <taxon>Magnoliopsida</taxon>
        <taxon>eudicotyledons</taxon>
        <taxon>Gunneridae</taxon>
        <taxon>Pentapetalae</taxon>
        <taxon>rosids</taxon>
        <taxon>malvids</taxon>
        <taxon>Myrtales</taxon>
        <taxon>Lythraceae</taxon>
        <taxon>Trapa</taxon>
    </lineage>
</organism>
<dbReference type="InterPro" id="IPR023410">
    <property type="entry name" value="14-3-3_domain"/>
</dbReference>
<keyword evidence="13" id="KW-0325">Glycoprotein</keyword>
<feature type="repeat" description="PPR" evidence="14">
    <location>
        <begin position="1217"/>
        <end position="1251"/>
    </location>
</feature>
<dbReference type="Pfam" id="PF25245">
    <property type="entry name" value="TPR_At1g68980"/>
    <property type="match status" value="1"/>
</dbReference>
<dbReference type="PANTHER" id="PTHR46598">
    <property type="entry name" value="BNAC05G43320D PROTEIN"/>
    <property type="match status" value="1"/>
</dbReference>
<feature type="domain" description="Band 7" evidence="17">
    <location>
        <begin position="371"/>
        <end position="537"/>
    </location>
</feature>
<dbReference type="InterPro" id="IPR002885">
    <property type="entry name" value="PPR_rpt"/>
</dbReference>
<dbReference type="InterPro" id="IPR010230">
    <property type="entry name" value="FeS-cluster_ATPase_SufC"/>
</dbReference>
<dbReference type="GO" id="GO:0005789">
    <property type="term" value="C:endoplasmic reticulum membrane"/>
    <property type="evidence" value="ECO:0007669"/>
    <property type="project" value="UniProtKB-SubCell"/>
</dbReference>
<keyword evidence="9" id="KW-0067">ATP-binding</keyword>
<dbReference type="InterPro" id="IPR057440">
    <property type="entry name" value="At1g68980-like_TPR"/>
</dbReference>
<dbReference type="SUPFAM" id="SSF117892">
    <property type="entry name" value="Band 7/SPFH domain"/>
    <property type="match status" value="1"/>
</dbReference>
<keyword evidence="6" id="KW-0677">Repeat</keyword>
<dbReference type="InterPro" id="IPR011990">
    <property type="entry name" value="TPR-like_helical_dom_sf"/>
</dbReference>
<dbReference type="NCBIfam" id="TIGR01978">
    <property type="entry name" value="sufC"/>
    <property type="match status" value="1"/>
</dbReference>
<keyword evidence="19" id="KW-1185">Reference proteome</keyword>
<dbReference type="PROSITE" id="PS51375">
    <property type="entry name" value="PPR"/>
    <property type="match status" value="1"/>
</dbReference>
<proteinExistence type="inferred from homology"/>
<evidence type="ECO:0000259" key="16">
    <source>
        <dbReference type="SMART" id="SM00101"/>
    </source>
</evidence>
<dbReference type="InterPro" id="IPR027417">
    <property type="entry name" value="P-loop_NTPase"/>
</dbReference>
<dbReference type="CDD" id="cd03406">
    <property type="entry name" value="SPFH_like_u3"/>
    <property type="match status" value="1"/>
</dbReference>
<evidence type="ECO:0000256" key="2">
    <source>
        <dbReference type="ARBA" id="ARBA00006141"/>
    </source>
</evidence>
<dbReference type="SMART" id="SM00244">
    <property type="entry name" value="PHB"/>
    <property type="match status" value="1"/>
</dbReference>
<dbReference type="GO" id="GO:0016887">
    <property type="term" value="F:ATP hydrolysis activity"/>
    <property type="evidence" value="ECO:0007669"/>
    <property type="project" value="InterPro"/>
</dbReference>
<dbReference type="InterPro" id="IPR036013">
    <property type="entry name" value="Band_7/SPFH_dom_sf"/>
</dbReference>
<dbReference type="Proteomes" id="UP001345219">
    <property type="component" value="Chromosome 2"/>
</dbReference>
<dbReference type="SUPFAM" id="SSF52540">
    <property type="entry name" value="P-loop containing nucleoside triphosphate hydrolases"/>
    <property type="match status" value="1"/>
</dbReference>
<keyword evidence="10" id="KW-0735">Signal-anchor</keyword>
<dbReference type="PRINTS" id="PR00305">
    <property type="entry name" value="1433ZETA"/>
</dbReference>
<feature type="compositionally biased region" description="Polar residues" evidence="15">
    <location>
        <begin position="754"/>
        <end position="766"/>
    </location>
</feature>
<evidence type="ECO:0000256" key="6">
    <source>
        <dbReference type="ARBA" id="ARBA00022737"/>
    </source>
</evidence>
<evidence type="ECO:0000256" key="5">
    <source>
        <dbReference type="ARBA" id="ARBA00022692"/>
    </source>
</evidence>
<evidence type="ECO:0000256" key="11">
    <source>
        <dbReference type="ARBA" id="ARBA00022989"/>
    </source>
</evidence>
<evidence type="ECO:0000256" key="10">
    <source>
        <dbReference type="ARBA" id="ARBA00022968"/>
    </source>
</evidence>
<dbReference type="CDD" id="cd03217">
    <property type="entry name" value="ABC_FeS_Assembly"/>
    <property type="match status" value="1"/>
</dbReference>
<evidence type="ECO:0000256" key="15">
    <source>
        <dbReference type="SAM" id="MobiDB-lite"/>
    </source>
</evidence>
<dbReference type="Gene3D" id="3.40.50.300">
    <property type="entry name" value="P-loop containing nucleotide triphosphate hydrolases"/>
    <property type="match status" value="1"/>
</dbReference>
<evidence type="ECO:0000256" key="8">
    <source>
        <dbReference type="ARBA" id="ARBA00022824"/>
    </source>
</evidence>
<dbReference type="InterPro" id="IPR003439">
    <property type="entry name" value="ABC_transporter-like_ATP-bd"/>
</dbReference>
<dbReference type="Pfam" id="PF13041">
    <property type="entry name" value="PPR_2"/>
    <property type="match status" value="1"/>
</dbReference>
<keyword evidence="11" id="KW-1133">Transmembrane helix</keyword>
<feature type="region of interest" description="Disordered" evidence="15">
    <location>
        <begin position="750"/>
        <end position="772"/>
    </location>
</feature>
<evidence type="ECO:0000313" key="18">
    <source>
        <dbReference type="EMBL" id="KAK4753549.1"/>
    </source>
</evidence>
<keyword evidence="5" id="KW-0812">Transmembrane</keyword>
<evidence type="ECO:0000256" key="13">
    <source>
        <dbReference type="ARBA" id="ARBA00023180"/>
    </source>
</evidence>